<evidence type="ECO:0000259" key="14">
    <source>
        <dbReference type="PROSITE" id="PS50893"/>
    </source>
</evidence>
<comment type="catalytic activity">
    <reaction evidence="13">
        <text>Ni(2+)(out) + ATP + H2O = Ni(2+)(in) + ADP + phosphate + H(+)</text>
        <dbReference type="Rhea" id="RHEA:15557"/>
        <dbReference type="ChEBI" id="CHEBI:15377"/>
        <dbReference type="ChEBI" id="CHEBI:15378"/>
        <dbReference type="ChEBI" id="CHEBI:30616"/>
        <dbReference type="ChEBI" id="CHEBI:43474"/>
        <dbReference type="ChEBI" id="CHEBI:49786"/>
        <dbReference type="ChEBI" id="CHEBI:456216"/>
        <dbReference type="EC" id="7.2.2.11"/>
    </reaction>
    <physiologicalReaction direction="left-to-right" evidence="13">
        <dbReference type="Rhea" id="RHEA:15558"/>
    </physiologicalReaction>
</comment>
<dbReference type="CDD" id="cd03257">
    <property type="entry name" value="ABC_NikE_OppD_transporters"/>
    <property type="match status" value="1"/>
</dbReference>
<dbReference type="GO" id="GO:0005886">
    <property type="term" value="C:plasma membrane"/>
    <property type="evidence" value="ECO:0007669"/>
    <property type="project" value="UniProtKB-SubCell"/>
</dbReference>
<dbReference type="PANTHER" id="PTHR43297">
    <property type="entry name" value="OLIGOPEPTIDE TRANSPORT ATP-BINDING PROTEIN APPD"/>
    <property type="match status" value="1"/>
</dbReference>
<keyword evidence="9" id="KW-0472">Membrane</keyword>
<evidence type="ECO:0000256" key="6">
    <source>
        <dbReference type="ARBA" id="ARBA00022840"/>
    </source>
</evidence>
<organism evidence="15 16">
    <name type="scientific">Geotoga petraea</name>
    <dbReference type="NCBI Taxonomy" id="28234"/>
    <lineage>
        <taxon>Bacteria</taxon>
        <taxon>Thermotogati</taxon>
        <taxon>Thermotogota</taxon>
        <taxon>Thermotogae</taxon>
        <taxon>Petrotogales</taxon>
        <taxon>Petrotogaceae</taxon>
        <taxon>Geotoga</taxon>
    </lineage>
</organism>
<dbReference type="PROSITE" id="PS00211">
    <property type="entry name" value="ABC_TRANSPORTER_1"/>
    <property type="match status" value="1"/>
</dbReference>
<dbReference type="InterPro" id="IPR003439">
    <property type="entry name" value="ABC_transporter-like_ATP-bd"/>
</dbReference>
<evidence type="ECO:0000256" key="2">
    <source>
        <dbReference type="ARBA" id="ARBA00005417"/>
    </source>
</evidence>
<evidence type="ECO:0000256" key="13">
    <source>
        <dbReference type="ARBA" id="ARBA00048610"/>
    </source>
</evidence>
<dbReference type="Pfam" id="PF00005">
    <property type="entry name" value="ABC_tran"/>
    <property type="match status" value="1"/>
</dbReference>
<evidence type="ECO:0000256" key="1">
    <source>
        <dbReference type="ARBA" id="ARBA00004202"/>
    </source>
</evidence>
<dbReference type="SMART" id="SM00382">
    <property type="entry name" value="AAA"/>
    <property type="match status" value="1"/>
</dbReference>
<sequence>MNDILKIDNLKLSFDTEEGKVEALDEVNLSIKEGEFHGLIGETGCGKSVTGQTIIGLLDNNAKIEKGSIYYKGKDILHLKEKEFQRNIRGNEIAMIFQDPSSSLNPVFTIQNQIEEVLKMYRKASKKEFKDIVIEELKKVKLPDAENLLSKYPHELSGGMKQRVMIAMMLACSPSLLIADEPTTALDVSIQSQFLKVIKELKEKFKMTILYITHNLAVVSEICDTVSVMYAGRIVETASVHNIFKNPQHPYTNKLIHSILGVETTLEDLEEIPGSVPRLINPPKGCRFHPRCEEAVDICSKERPYLKEISENHVVACHRR</sequence>
<comment type="caution">
    <text evidence="15">The sequence shown here is derived from an EMBL/GenBank/DDBJ whole genome shotgun (WGS) entry which is preliminary data.</text>
</comment>
<keyword evidence="4" id="KW-1003">Cell membrane</keyword>
<accession>A0A4Z0W5A5</accession>
<protein>
    <recommendedName>
        <fullName evidence="12">Nickel import system ATP-binding protein NikD</fullName>
        <ecNumber evidence="11">7.2.2.11</ecNumber>
    </recommendedName>
</protein>
<evidence type="ECO:0000313" key="15">
    <source>
        <dbReference type="EMBL" id="TGG89006.1"/>
    </source>
</evidence>
<comment type="subcellular location">
    <subcellularLocation>
        <location evidence="1">Cell membrane</location>
        <topology evidence="1">Peripheral membrane protein</topology>
    </subcellularLocation>
</comment>
<evidence type="ECO:0000256" key="7">
    <source>
        <dbReference type="ARBA" id="ARBA00022967"/>
    </source>
</evidence>
<dbReference type="Proteomes" id="UP000297288">
    <property type="component" value="Unassembled WGS sequence"/>
</dbReference>
<reference evidence="15 16" key="1">
    <citation type="submission" date="2019-04" db="EMBL/GenBank/DDBJ databases">
        <title>Draft genome sequence data and analysis of a Fermenting Bacterium, Geotoga petraea strain HO-Geo1, isolated from heavy-oil petroleum reservoir in Russia.</title>
        <authorList>
            <person name="Grouzdev D.S."/>
            <person name="Semenova E.M."/>
            <person name="Sokolova D.S."/>
            <person name="Tourova T.P."/>
            <person name="Poltaraus A.B."/>
            <person name="Nazina T.N."/>
        </authorList>
    </citation>
    <scope>NUCLEOTIDE SEQUENCE [LARGE SCALE GENOMIC DNA]</scope>
    <source>
        <strain evidence="15 16">HO-Geo1</strain>
    </source>
</reference>
<dbReference type="EC" id="7.2.2.11" evidence="11"/>
<keyword evidence="3" id="KW-0813">Transport</keyword>
<proteinExistence type="inferred from homology"/>
<dbReference type="Gene3D" id="3.40.50.300">
    <property type="entry name" value="P-loop containing nucleotide triphosphate hydrolases"/>
    <property type="match status" value="1"/>
</dbReference>
<evidence type="ECO:0000256" key="10">
    <source>
        <dbReference type="ARBA" id="ARBA00038669"/>
    </source>
</evidence>
<dbReference type="OrthoDB" id="9779287at2"/>
<dbReference type="SUPFAM" id="SSF52540">
    <property type="entry name" value="P-loop containing nucleoside triphosphate hydrolases"/>
    <property type="match status" value="1"/>
</dbReference>
<dbReference type="EMBL" id="SRME01000001">
    <property type="protein sequence ID" value="TGG89006.1"/>
    <property type="molecule type" value="Genomic_DNA"/>
</dbReference>
<dbReference type="GO" id="GO:0015833">
    <property type="term" value="P:peptide transport"/>
    <property type="evidence" value="ECO:0007669"/>
    <property type="project" value="InterPro"/>
</dbReference>
<dbReference type="GO" id="GO:0016887">
    <property type="term" value="F:ATP hydrolysis activity"/>
    <property type="evidence" value="ECO:0007669"/>
    <property type="project" value="InterPro"/>
</dbReference>
<evidence type="ECO:0000313" key="16">
    <source>
        <dbReference type="Proteomes" id="UP000297288"/>
    </source>
</evidence>
<keyword evidence="7" id="KW-1278">Translocase</keyword>
<feature type="domain" description="ABC transporter" evidence="14">
    <location>
        <begin position="5"/>
        <end position="256"/>
    </location>
</feature>
<evidence type="ECO:0000256" key="4">
    <source>
        <dbReference type="ARBA" id="ARBA00022475"/>
    </source>
</evidence>
<name>A0A4Z0W5A5_9BACT</name>
<dbReference type="Pfam" id="PF08352">
    <property type="entry name" value="oligo_HPY"/>
    <property type="match status" value="1"/>
</dbReference>
<evidence type="ECO:0000256" key="12">
    <source>
        <dbReference type="ARBA" id="ARBA00044143"/>
    </source>
</evidence>
<comment type="subunit">
    <text evidence="10">The complex is composed of two ATP-binding proteins (NikD and NikE), two transmembrane proteins (NikB and NikC) and a solute-binding protein (NikA).</text>
</comment>
<dbReference type="InterPro" id="IPR013563">
    <property type="entry name" value="Oligopep_ABC_C"/>
</dbReference>
<keyword evidence="6 15" id="KW-0067">ATP-binding</keyword>
<dbReference type="NCBIfam" id="TIGR01727">
    <property type="entry name" value="oligo_HPY"/>
    <property type="match status" value="1"/>
</dbReference>
<evidence type="ECO:0000256" key="5">
    <source>
        <dbReference type="ARBA" id="ARBA00022741"/>
    </source>
</evidence>
<dbReference type="AlphaFoldDB" id="A0A4Z0W5A5"/>
<dbReference type="InterPro" id="IPR027417">
    <property type="entry name" value="P-loop_NTPase"/>
</dbReference>
<dbReference type="PROSITE" id="PS50893">
    <property type="entry name" value="ABC_TRANSPORTER_2"/>
    <property type="match status" value="1"/>
</dbReference>
<gene>
    <name evidence="15" type="ORF">E4650_02085</name>
</gene>
<dbReference type="GO" id="GO:0005524">
    <property type="term" value="F:ATP binding"/>
    <property type="evidence" value="ECO:0007669"/>
    <property type="project" value="UniProtKB-KW"/>
</dbReference>
<comment type="similarity">
    <text evidence="2">Belongs to the ABC transporter superfamily.</text>
</comment>
<dbReference type="PANTHER" id="PTHR43297:SF13">
    <property type="entry name" value="NICKEL ABC TRANSPORTER, ATP-BINDING PROTEIN"/>
    <property type="match status" value="1"/>
</dbReference>
<evidence type="ECO:0000256" key="11">
    <source>
        <dbReference type="ARBA" id="ARBA00039098"/>
    </source>
</evidence>
<dbReference type="InterPro" id="IPR050388">
    <property type="entry name" value="ABC_Ni/Peptide_Import"/>
</dbReference>
<dbReference type="FunFam" id="3.40.50.300:FF:000016">
    <property type="entry name" value="Oligopeptide ABC transporter ATP-binding component"/>
    <property type="match status" value="1"/>
</dbReference>
<evidence type="ECO:0000256" key="3">
    <source>
        <dbReference type="ARBA" id="ARBA00022448"/>
    </source>
</evidence>
<evidence type="ECO:0000256" key="8">
    <source>
        <dbReference type="ARBA" id="ARBA00023065"/>
    </source>
</evidence>
<dbReference type="RefSeq" id="WP_135402549.1">
    <property type="nucleotide sequence ID" value="NZ_SRME01000001.1"/>
</dbReference>
<dbReference type="GO" id="GO:0015413">
    <property type="term" value="F:ABC-type nickel transporter activity"/>
    <property type="evidence" value="ECO:0007669"/>
    <property type="project" value="UniProtKB-EC"/>
</dbReference>
<dbReference type="InterPro" id="IPR017871">
    <property type="entry name" value="ABC_transporter-like_CS"/>
</dbReference>
<keyword evidence="8" id="KW-0406">Ion transport</keyword>
<evidence type="ECO:0000256" key="9">
    <source>
        <dbReference type="ARBA" id="ARBA00023136"/>
    </source>
</evidence>
<keyword evidence="5" id="KW-0547">Nucleotide-binding</keyword>
<dbReference type="InterPro" id="IPR003593">
    <property type="entry name" value="AAA+_ATPase"/>
</dbReference>